<feature type="compositionally biased region" description="Polar residues" evidence="2">
    <location>
        <begin position="182"/>
        <end position="194"/>
    </location>
</feature>
<feature type="non-terminal residue" evidence="3">
    <location>
        <position position="1"/>
    </location>
</feature>
<reference evidence="3" key="1">
    <citation type="submission" date="2022-08" db="EMBL/GenBank/DDBJ databases">
        <authorList>
            <person name="Kallberg Y."/>
            <person name="Tangrot J."/>
            <person name="Rosling A."/>
        </authorList>
    </citation>
    <scope>NUCLEOTIDE SEQUENCE</scope>
    <source>
        <strain evidence="3">Wild A</strain>
    </source>
</reference>
<dbReference type="AlphaFoldDB" id="A0A9W4X2W8"/>
<evidence type="ECO:0000256" key="2">
    <source>
        <dbReference type="SAM" id="MobiDB-lite"/>
    </source>
</evidence>
<dbReference type="Proteomes" id="UP001153678">
    <property type="component" value="Unassembled WGS sequence"/>
</dbReference>
<accession>A0A9W4X2W8</accession>
<comment type="caution">
    <text evidence="3">The sequence shown here is derived from an EMBL/GenBank/DDBJ whole genome shotgun (WGS) entry which is preliminary data.</text>
</comment>
<evidence type="ECO:0000313" key="3">
    <source>
        <dbReference type="EMBL" id="CAI2198111.1"/>
    </source>
</evidence>
<evidence type="ECO:0000313" key="4">
    <source>
        <dbReference type="Proteomes" id="UP001153678"/>
    </source>
</evidence>
<dbReference type="EMBL" id="CAMKVN010017857">
    <property type="protein sequence ID" value="CAI2198111.1"/>
    <property type="molecule type" value="Genomic_DNA"/>
</dbReference>
<organism evidence="3 4">
    <name type="scientific">Funneliformis geosporum</name>
    <dbReference type="NCBI Taxonomy" id="1117311"/>
    <lineage>
        <taxon>Eukaryota</taxon>
        <taxon>Fungi</taxon>
        <taxon>Fungi incertae sedis</taxon>
        <taxon>Mucoromycota</taxon>
        <taxon>Glomeromycotina</taxon>
        <taxon>Glomeromycetes</taxon>
        <taxon>Glomerales</taxon>
        <taxon>Glomeraceae</taxon>
        <taxon>Funneliformis</taxon>
    </lineage>
</organism>
<feature type="coiled-coil region" evidence="1">
    <location>
        <begin position="74"/>
        <end position="151"/>
    </location>
</feature>
<feature type="compositionally biased region" description="Low complexity" evidence="2">
    <location>
        <begin position="214"/>
        <end position="224"/>
    </location>
</feature>
<keyword evidence="1" id="KW-0175">Coiled coil</keyword>
<evidence type="ECO:0000256" key="1">
    <source>
        <dbReference type="SAM" id="Coils"/>
    </source>
</evidence>
<keyword evidence="4" id="KW-1185">Reference proteome</keyword>
<gene>
    <name evidence="3" type="ORF">FWILDA_LOCUS18410</name>
</gene>
<protein>
    <submittedName>
        <fullName evidence="3">5015_t:CDS:1</fullName>
    </submittedName>
</protein>
<name>A0A9W4X2W8_9GLOM</name>
<sequence>FKNMTRYSAEELETKFKGSASIRISEKKSGNNGGRCDYGGAHNLKEDCQKLSELFANITELRNCRRELTTFNNQEEFEKNKRELLEKVNEAINNLQMRTSDINNFRKEIEMLRSDIENVSYNEAKELLKLNVEERKLQKEIEENERKARNEPDENKKKQFIFLAEDFLKAVENKLSGKNRPPRTTRTANPQQPATGFGNPSSSNPNPQSTAYGNYSPNSNNNNPEQKPFAEKY</sequence>
<feature type="region of interest" description="Disordered" evidence="2">
    <location>
        <begin position="173"/>
        <end position="233"/>
    </location>
</feature>
<proteinExistence type="predicted"/>